<protein>
    <recommendedName>
        <fullName evidence="3">DUF2845 domain-containing protein</fullName>
    </recommendedName>
</protein>
<name>A0A0W0V9D9_9GAMM</name>
<keyword evidence="2" id="KW-1185">Reference proteome</keyword>
<evidence type="ECO:0000313" key="2">
    <source>
        <dbReference type="Proteomes" id="UP000055035"/>
    </source>
</evidence>
<evidence type="ECO:0008006" key="3">
    <source>
        <dbReference type="Google" id="ProtNLM"/>
    </source>
</evidence>
<dbReference type="AlphaFoldDB" id="A0A0W0V9D9"/>
<dbReference type="Proteomes" id="UP000055035">
    <property type="component" value="Unassembled WGS sequence"/>
</dbReference>
<dbReference type="Pfam" id="PF11006">
    <property type="entry name" value="DUF2845"/>
    <property type="match status" value="2"/>
</dbReference>
<reference evidence="1 2" key="1">
    <citation type="submission" date="2015-11" db="EMBL/GenBank/DDBJ databases">
        <title>Genomic analysis of 38 Legionella species identifies large and diverse effector repertoires.</title>
        <authorList>
            <person name="Burstein D."/>
            <person name="Amaro F."/>
            <person name="Zusman T."/>
            <person name="Lifshitz Z."/>
            <person name="Cohen O."/>
            <person name="Gilbert J.A."/>
            <person name="Pupko T."/>
            <person name="Shuman H.A."/>
            <person name="Segal G."/>
        </authorList>
    </citation>
    <scope>NUCLEOTIDE SEQUENCE [LARGE SCALE GENOMIC DNA]</scope>
    <source>
        <strain evidence="1 2">BL-540</strain>
    </source>
</reference>
<accession>A0A0W0V9D9</accession>
<organism evidence="1 2">
    <name type="scientific">Legionella jordanis</name>
    <dbReference type="NCBI Taxonomy" id="456"/>
    <lineage>
        <taxon>Bacteria</taxon>
        <taxon>Pseudomonadati</taxon>
        <taxon>Pseudomonadota</taxon>
        <taxon>Gammaproteobacteria</taxon>
        <taxon>Legionellales</taxon>
        <taxon>Legionellaceae</taxon>
        <taxon>Legionella</taxon>
    </lineage>
</organism>
<proteinExistence type="predicted"/>
<dbReference type="EMBL" id="LNYJ01000011">
    <property type="protein sequence ID" value="KTD16750.1"/>
    <property type="molecule type" value="Genomic_DNA"/>
</dbReference>
<dbReference type="STRING" id="456.Ljor_1056"/>
<comment type="caution">
    <text evidence="1">The sequence shown here is derived from an EMBL/GenBank/DDBJ whole genome shotgun (WGS) entry which is preliminary data.</text>
</comment>
<sequence length="197" mass="21476">MKQINAPDNIMKRLVPVLTLVSLGFSWEAFAIDSMYCPQNHGYINLGMTPEQVVAACGQPLSKQQSRTPVMQKVPVLQLMYNNQGSATAFYGVWSLPVGTNSGAQLEVDVINNKVSGIRLNGNNTNAFSICNGNMVQVGDPIGSVYAACGNPSVVNNTYINQPIQSNQAPEVWIYQADQYQTPFNLTFVNGKLQSIN</sequence>
<dbReference type="PATRIC" id="fig|456.5.peg.1123"/>
<evidence type="ECO:0000313" key="1">
    <source>
        <dbReference type="EMBL" id="KTD16750.1"/>
    </source>
</evidence>
<dbReference type="InterPro" id="IPR021268">
    <property type="entry name" value="DUF2845"/>
</dbReference>
<gene>
    <name evidence="1" type="ORF">Ljor_1056</name>
</gene>